<evidence type="ECO:0008006" key="3">
    <source>
        <dbReference type="Google" id="ProtNLM"/>
    </source>
</evidence>
<dbReference type="Gene3D" id="3.40.50.150">
    <property type="entry name" value="Vaccinia Virus protein VP39"/>
    <property type="match status" value="1"/>
</dbReference>
<dbReference type="SUPFAM" id="SSF53335">
    <property type="entry name" value="S-adenosyl-L-methionine-dependent methyltransferases"/>
    <property type="match status" value="1"/>
</dbReference>
<dbReference type="KEGG" id="mela:C6568_03035"/>
<dbReference type="Proteomes" id="UP000237925">
    <property type="component" value="Chromosome"/>
</dbReference>
<proteinExistence type="predicted"/>
<reference evidence="1 2" key="1">
    <citation type="submission" date="2018-03" db="EMBL/GenBank/DDBJ databases">
        <title>Genome sequencing of Melaminivora sp.</title>
        <authorList>
            <person name="Kim S.-J."/>
            <person name="Heo J."/>
            <person name="Ahn J.-H."/>
            <person name="Kwon S.-W."/>
        </authorList>
    </citation>
    <scope>NUCLEOTIDE SEQUENCE [LARGE SCALE GENOMIC DNA]</scope>
    <source>
        <strain evidence="1 2">SC2-9</strain>
    </source>
</reference>
<keyword evidence="2" id="KW-1185">Reference proteome</keyword>
<evidence type="ECO:0000313" key="1">
    <source>
        <dbReference type="EMBL" id="AVO48337.1"/>
    </source>
</evidence>
<dbReference type="Pfam" id="PF13489">
    <property type="entry name" value="Methyltransf_23"/>
    <property type="match status" value="1"/>
</dbReference>
<dbReference type="EMBL" id="CP027667">
    <property type="protein sequence ID" value="AVO48337.1"/>
    <property type="molecule type" value="Genomic_DNA"/>
</dbReference>
<organism evidence="1 2">
    <name type="scientific">Melaminivora suipulveris</name>
    <dbReference type="NCBI Taxonomy" id="2109913"/>
    <lineage>
        <taxon>Bacteria</taxon>
        <taxon>Pseudomonadati</taxon>
        <taxon>Pseudomonadota</taxon>
        <taxon>Betaproteobacteria</taxon>
        <taxon>Burkholderiales</taxon>
        <taxon>Comamonadaceae</taxon>
        <taxon>Melaminivora</taxon>
    </lineage>
</organism>
<gene>
    <name evidence="1" type="ORF">C6568_03035</name>
</gene>
<protein>
    <recommendedName>
        <fullName evidence="3">Methyltransferase type 11</fullName>
    </recommendedName>
</protein>
<dbReference type="PANTHER" id="PTHR43464">
    <property type="entry name" value="METHYLTRANSFERASE"/>
    <property type="match status" value="1"/>
</dbReference>
<dbReference type="CDD" id="cd02440">
    <property type="entry name" value="AdoMet_MTases"/>
    <property type="match status" value="1"/>
</dbReference>
<accession>A0A2R3Q9M5</accession>
<dbReference type="AlphaFoldDB" id="A0A2R3Q9M5"/>
<sequence length="232" mass="25800">MIQNHGMEGAMTGRHGRVGAQREATLDRGHYVGEANFTPEHLHSMSFQVLQLHALRPRRVLEVGVGNGFVSTFLRQSGIEVVTADINPGLGADICAPLDQLPALLVGERFDVVSCCEVLEHIPFEQFGAQLDALRTLAPQAFLSLPGHFPWLGLAGRLGVHNRFVNVALGLRIPCRRRLTDGHYWEIGSHWRTRRAALVAAMRTRWAQVDSGVFPLHRYHYWFRCAGAAALP</sequence>
<name>A0A2R3Q9M5_9BURK</name>
<evidence type="ECO:0000313" key="2">
    <source>
        <dbReference type="Proteomes" id="UP000237925"/>
    </source>
</evidence>
<dbReference type="GO" id="GO:0010420">
    <property type="term" value="F:polyprenyldihydroxybenzoate methyltransferase activity"/>
    <property type="evidence" value="ECO:0007669"/>
    <property type="project" value="TreeGrafter"/>
</dbReference>
<dbReference type="InterPro" id="IPR029063">
    <property type="entry name" value="SAM-dependent_MTases_sf"/>
</dbReference>
<dbReference type="PANTHER" id="PTHR43464:SF23">
    <property type="entry name" value="JUVENILE HORMONE ACID O-METHYLTRANSFERASE"/>
    <property type="match status" value="1"/>
</dbReference>